<organism evidence="11 12">
    <name type="scientific">Jeotgalicoccus meleagridis</name>
    <dbReference type="NCBI Taxonomy" id="2759181"/>
    <lineage>
        <taxon>Bacteria</taxon>
        <taxon>Bacillati</taxon>
        <taxon>Bacillota</taxon>
        <taxon>Bacilli</taxon>
        <taxon>Bacillales</taxon>
        <taxon>Staphylococcaceae</taxon>
        <taxon>Jeotgalicoccus</taxon>
    </lineage>
</organism>
<evidence type="ECO:0000313" key="12">
    <source>
        <dbReference type="Proteomes" id="UP000589351"/>
    </source>
</evidence>
<accession>A0A6V7R3B9</accession>
<evidence type="ECO:0000256" key="4">
    <source>
        <dbReference type="ARBA" id="ARBA00022519"/>
    </source>
</evidence>
<dbReference type="AlphaFoldDB" id="A0A6V7R3B9"/>
<dbReference type="RefSeq" id="WP_185124994.1">
    <property type="nucleotide sequence ID" value="NZ_CAJEWD010000003.1"/>
</dbReference>
<feature type="transmembrane region" description="Helical" evidence="9">
    <location>
        <begin position="12"/>
        <end position="38"/>
    </location>
</feature>
<dbReference type="EMBL" id="CAJEWD010000003">
    <property type="protein sequence ID" value="CAD2071879.1"/>
    <property type="molecule type" value="Genomic_DNA"/>
</dbReference>
<sequence length="157" mass="18213">MFEKIDNSITKFLEFIMIFSLSVTVIVTFVQVILRYFIKVSIPWSQEFLMICFVYSVFSGAAVLVSKNEHLVVDLFEKLPKKYDVLFRLVECFVALFVLSILTIYGSILVSQNLISGQTLGLLPLQRAYLYMAVPISSLFMIYFYVRRLYKVCFGYS</sequence>
<evidence type="ECO:0000256" key="8">
    <source>
        <dbReference type="ARBA" id="ARBA00038436"/>
    </source>
</evidence>
<keyword evidence="3" id="KW-1003">Cell membrane</keyword>
<keyword evidence="5 9" id="KW-0812">Transmembrane</keyword>
<name>A0A6V7R3B9_9STAP</name>
<gene>
    <name evidence="11" type="primary">yiaM_1</name>
    <name evidence="11" type="ORF">JEODO184_00454</name>
</gene>
<evidence type="ECO:0000256" key="5">
    <source>
        <dbReference type="ARBA" id="ARBA00022692"/>
    </source>
</evidence>
<keyword evidence="12" id="KW-1185">Reference proteome</keyword>
<comment type="similarity">
    <text evidence="8">Belongs to the TRAP transporter small permease family.</text>
</comment>
<dbReference type="InterPro" id="IPR055348">
    <property type="entry name" value="DctQ"/>
</dbReference>
<evidence type="ECO:0000256" key="3">
    <source>
        <dbReference type="ARBA" id="ARBA00022475"/>
    </source>
</evidence>
<comment type="subcellular location">
    <subcellularLocation>
        <location evidence="1">Cell inner membrane</location>
        <topology evidence="1">Multi-pass membrane protein</topology>
    </subcellularLocation>
</comment>
<evidence type="ECO:0000256" key="7">
    <source>
        <dbReference type="ARBA" id="ARBA00023136"/>
    </source>
</evidence>
<dbReference type="InterPro" id="IPR007387">
    <property type="entry name" value="TRAP_DctQ"/>
</dbReference>
<keyword evidence="4" id="KW-0997">Cell inner membrane</keyword>
<protein>
    <submittedName>
        <fullName evidence="11">2,3-diketo-L-gulonate TRAP transporter small permease protein YiaM</fullName>
    </submittedName>
</protein>
<reference evidence="11 12" key="1">
    <citation type="submission" date="2020-07" db="EMBL/GenBank/DDBJ databases">
        <authorList>
            <person name="Criscuolo A."/>
        </authorList>
    </citation>
    <scope>NUCLEOTIDE SEQUENCE [LARGE SCALE GENOMIC DNA]</scope>
    <source>
        <strain evidence="11">CIP111649</strain>
    </source>
</reference>
<dbReference type="Proteomes" id="UP000589351">
    <property type="component" value="Unassembled WGS sequence"/>
</dbReference>
<keyword evidence="6 9" id="KW-1133">Transmembrane helix</keyword>
<evidence type="ECO:0000256" key="9">
    <source>
        <dbReference type="SAM" id="Phobius"/>
    </source>
</evidence>
<evidence type="ECO:0000256" key="2">
    <source>
        <dbReference type="ARBA" id="ARBA00022448"/>
    </source>
</evidence>
<dbReference type="GO" id="GO:0015740">
    <property type="term" value="P:C4-dicarboxylate transport"/>
    <property type="evidence" value="ECO:0007669"/>
    <property type="project" value="TreeGrafter"/>
</dbReference>
<feature type="transmembrane region" description="Helical" evidence="9">
    <location>
        <begin position="85"/>
        <end position="108"/>
    </location>
</feature>
<evidence type="ECO:0000259" key="10">
    <source>
        <dbReference type="Pfam" id="PF04290"/>
    </source>
</evidence>
<dbReference type="PANTHER" id="PTHR35011">
    <property type="entry name" value="2,3-DIKETO-L-GULONATE TRAP TRANSPORTER SMALL PERMEASE PROTEIN YIAM"/>
    <property type="match status" value="1"/>
</dbReference>
<dbReference type="GO" id="GO:0022857">
    <property type="term" value="F:transmembrane transporter activity"/>
    <property type="evidence" value="ECO:0007669"/>
    <property type="project" value="TreeGrafter"/>
</dbReference>
<dbReference type="GO" id="GO:0005886">
    <property type="term" value="C:plasma membrane"/>
    <property type="evidence" value="ECO:0007669"/>
    <property type="project" value="UniProtKB-SubCell"/>
</dbReference>
<feature type="domain" description="Tripartite ATP-independent periplasmic transporters DctQ component" evidence="10">
    <location>
        <begin position="25"/>
        <end position="151"/>
    </location>
</feature>
<comment type="caution">
    <text evidence="11">The sequence shown here is derived from an EMBL/GenBank/DDBJ whole genome shotgun (WGS) entry which is preliminary data.</text>
</comment>
<evidence type="ECO:0000256" key="6">
    <source>
        <dbReference type="ARBA" id="ARBA00022989"/>
    </source>
</evidence>
<keyword evidence="7 9" id="KW-0472">Membrane</keyword>
<proteinExistence type="inferred from homology"/>
<evidence type="ECO:0000256" key="1">
    <source>
        <dbReference type="ARBA" id="ARBA00004429"/>
    </source>
</evidence>
<keyword evidence="2" id="KW-0813">Transport</keyword>
<feature type="transmembrane region" description="Helical" evidence="9">
    <location>
        <begin position="128"/>
        <end position="146"/>
    </location>
</feature>
<dbReference type="Pfam" id="PF04290">
    <property type="entry name" value="DctQ"/>
    <property type="match status" value="1"/>
</dbReference>
<evidence type="ECO:0000313" key="11">
    <source>
        <dbReference type="EMBL" id="CAD2071879.1"/>
    </source>
</evidence>
<dbReference type="PANTHER" id="PTHR35011:SF2">
    <property type="entry name" value="2,3-DIKETO-L-GULONATE TRAP TRANSPORTER SMALL PERMEASE PROTEIN YIAM"/>
    <property type="match status" value="1"/>
</dbReference>
<feature type="transmembrane region" description="Helical" evidence="9">
    <location>
        <begin position="44"/>
        <end position="65"/>
    </location>
</feature>